<feature type="transmembrane region" description="Helical" evidence="7">
    <location>
        <begin position="315"/>
        <end position="334"/>
    </location>
</feature>
<evidence type="ECO:0000256" key="7">
    <source>
        <dbReference type="RuleBase" id="RU368015"/>
    </source>
</evidence>
<feature type="transmembrane region" description="Helical" evidence="7">
    <location>
        <begin position="148"/>
        <end position="165"/>
    </location>
</feature>
<reference evidence="8" key="2">
    <citation type="submission" date="2015-06" db="UniProtKB">
        <authorList>
            <consortium name="EnsemblPlants"/>
        </authorList>
    </citation>
    <scope>IDENTIFICATION</scope>
    <source>
        <strain evidence="8">DM1-3 516 R44</strain>
    </source>
</reference>
<keyword evidence="6 7" id="KW-0472">Membrane</keyword>
<evidence type="ECO:0000256" key="4">
    <source>
        <dbReference type="ARBA" id="ARBA00022692"/>
    </source>
</evidence>
<dbReference type="EnsemblPlants" id="PGSC0003DMT400085139">
    <property type="protein sequence ID" value="PGSC0003DMT400085139"/>
    <property type="gene ID" value="PGSC0003DMG400034710"/>
</dbReference>
<dbReference type="eggNOG" id="ENOG502QTN9">
    <property type="taxonomic scope" value="Eukaryota"/>
</dbReference>
<feature type="transmembrane region" description="Helical" evidence="7">
    <location>
        <begin position="123"/>
        <end position="141"/>
    </location>
</feature>
<dbReference type="Gramene" id="PGSC0003DMT400085139">
    <property type="protein sequence ID" value="PGSC0003DMT400085139"/>
    <property type="gene ID" value="PGSC0003DMG400034710"/>
</dbReference>
<dbReference type="GO" id="GO:0022857">
    <property type="term" value="F:transmembrane transporter activity"/>
    <property type="evidence" value="ECO:0000318"/>
    <property type="project" value="GO_Central"/>
</dbReference>
<keyword evidence="3 7" id="KW-0813">Transport</keyword>
<evidence type="ECO:0000256" key="5">
    <source>
        <dbReference type="ARBA" id="ARBA00022989"/>
    </source>
</evidence>
<evidence type="ECO:0000256" key="2">
    <source>
        <dbReference type="ARBA" id="ARBA00006213"/>
    </source>
</evidence>
<dbReference type="AlphaFoldDB" id="M1D8U4"/>
<accession>M1D8U4</accession>
<dbReference type="STRING" id="4113.M1D8U4"/>
<dbReference type="GO" id="GO:0016020">
    <property type="term" value="C:membrane"/>
    <property type="evidence" value="ECO:0007669"/>
    <property type="project" value="UniProtKB-SubCell"/>
</dbReference>
<keyword evidence="5 7" id="KW-1133">Transmembrane helix</keyword>
<dbReference type="HOGENOM" id="CLU_043459_1_1_1"/>
<name>M1D8U4_SOLTU</name>
<keyword evidence="9" id="KW-1185">Reference proteome</keyword>
<protein>
    <recommendedName>
        <fullName evidence="7">Probable purine permease</fullName>
    </recommendedName>
</protein>
<evidence type="ECO:0000313" key="8">
    <source>
        <dbReference type="EnsemblPlants" id="PGSC0003DMT400085139"/>
    </source>
</evidence>
<comment type="subcellular location">
    <subcellularLocation>
        <location evidence="1 7">Membrane</location>
        <topology evidence="1 7">Multi-pass membrane protein</topology>
    </subcellularLocation>
</comment>
<dbReference type="PaxDb" id="4113-PGSC0003DMT400085139"/>
<proteinExistence type="inferred from homology"/>
<dbReference type="InParanoid" id="M1D8U4"/>
<dbReference type="GO" id="GO:0015211">
    <property type="term" value="F:purine nucleoside transmembrane transporter activity"/>
    <property type="evidence" value="ECO:0007669"/>
    <property type="project" value="UniProtKB-UniRule"/>
</dbReference>
<reference evidence="9" key="1">
    <citation type="journal article" date="2011" name="Nature">
        <title>Genome sequence and analysis of the tuber crop potato.</title>
        <authorList>
            <consortium name="The Potato Genome Sequencing Consortium"/>
        </authorList>
    </citation>
    <scope>NUCLEOTIDE SEQUENCE [LARGE SCALE GENOMIC DNA]</scope>
    <source>
        <strain evidence="9">cv. DM1-3 516 R44</strain>
    </source>
</reference>
<evidence type="ECO:0000256" key="6">
    <source>
        <dbReference type="ARBA" id="ARBA00023136"/>
    </source>
</evidence>
<feature type="transmembrane region" description="Helical" evidence="7">
    <location>
        <begin position="260"/>
        <end position="284"/>
    </location>
</feature>
<feature type="transmembrane region" description="Helical" evidence="7">
    <location>
        <begin position="53"/>
        <end position="73"/>
    </location>
</feature>
<dbReference type="PANTHER" id="PTHR31376:SF92">
    <property type="entry name" value="PURINE PERMEASE-RELATED"/>
    <property type="match status" value="1"/>
</dbReference>
<dbReference type="SUPFAM" id="SSF103481">
    <property type="entry name" value="Multidrug resistance efflux transporter EmrE"/>
    <property type="match status" value="1"/>
</dbReference>
<dbReference type="Pfam" id="PF16913">
    <property type="entry name" value="PUNUT"/>
    <property type="match status" value="1"/>
</dbReference>
<feature type="transmembrane region" description="Helical" evidence="7">
    <location>
        <begin position="21"/>
        <end position="41"/>
    </location>
</feature>
<feature type="transmembrane region" description="Helical" evidence="7">
    <location>
        <begin position="291"/>
        <end position="309"/>
    </location>
</feature>
<dbReference type="PANTHER" id="PTHR31376">
    <property type="entry name" value="OS09G0467300 PROTEIN-RELATED"/>
    <property type="match status" value="1"/>
</dbReference>
<feature type="transmembrane region" description="Helical" evidence="7">
    <location>
        <begin position="185"/>
        <end position="206"/>
    </location>
</feature>
<comment type="similarity">
    <text evidence="2 7">Belongs to the purine permeases (TC 2.A.7.14) family.</text>
</comment>
<evidence type="ECO:0000256" key="3">
    <source>
        <dbReference type="ARBA" id="ARBA00022448"/>
    </source>
</evidence>
<evidence type="ECO:0000313" key="9">
    <source>
        <dbReference type="Proteomes" id="UP000011115"/>
    </source>
</evidence>
<feature type="transmembrane region" description="Helical" evidence="7">
    <location>
        <begin position="218"/>
        <end position="240"/>
    </location>
</feature>
<evidence type="ECO:0000256" key="1">
    <source>
        <dbReference type="ARBA" id="ARBA00004141"/>
    </source>
</evidence>
<dbReference type="InterPro" id="IPR037185">
    <property type="entry name" value="EmrE-like"/>
</dbReference>
<dbReference type="Proteomes" id="UP000011115">
    <property type="component" value="Unassembled WGS sequence"/>
</dbReference>
<sequence length="387" mass="43309">MNKYWKFSKIVLLQRQLKMKNYLLFLNIVIFSIGRCGGPLISRLYFLHGGQRIWMSSWLKTVGCPIILIPLAIAYFQRRKIDPQIIFITRREFLGSAGLGILTGLIAYFNSWGPAKLPVSTSTLINATQLAFTTLFAVLLIKQKLTAYSAISVALLIAAAAILALRTTDNDLPTGESTMDYMMGFFMSVIGAVLYGLLLPLIEMIYMNAKKAITYTTVLEIQMIIAIFATAFSTVGVIINKDFQAIQEEASQFDIGDVKYYLVLVCCAIIWQFTLLGIVGVIFYSSSLLSGIISAFLLPITEVLAVILFREKFQIEKGIAIFLAICGFISYFYGENEQSKKEKQKTIDEEQSQPFLLQPELSYYTVGNLPNAHKVLTTECSSEGQRL</sequence>
<feature type="transmembrane region" description="Helical" evidence="7">
    <location>
        <begin position="93"/>
        <end position="111"/>
    </location>
</feature>
<dbReference type="GO" id="GO:0005345">
    <property type="term" value="F:purine nucleobase transmembrane transporter activity"/>
    <property type="evidence" value="ECO:0007669"/>
    <property type="project" value="UniProtKB-UniRule"/>
</dbReference>
<keyword evidence="4 7" id="KW-0812">Transmembrane</keyword>
<dbReference type="InterPro" id="IPR030182">
    <property type="entry name" value="PUP_plant"/>
</dbReference>
<organism evidence="8 9">
    <name type="scientific">Solanum tuberosum</name>
    <name type="common">Potato</name>
    <dbReference type="NCBI Taxonomy" id="4113"/>
    <lineage>
        <taxon>Eukaryota</taxon>
        <taxon>Viridiplantae</taxon>
        <taxon>Streptophyta</taxon>
        <taxon>Embryophyta</taxon>
        <taxon>Tracheophyta</taxon>
        <taxon>Spermatophyta</taxon>
        <taxon>Magnoliopsida</taxon>
        <taxon>eudicotyledons</taxon>
        <taxon>Gunneridae</taxon>
        <taxon>Pentapetalae</taxon>
        <taxon>asterids</taxon>
        <taxon>lamiids</taxon>
        <taxon>Solanales</taxon>
        <taxon>Solanaceae</taxon>
        <taxon>Solanoideae</taxon>
        <taxon>Solaneae</taxon>
        <taxon>Solanum</taxon>
    </lineage>
</organism>